<dbReference type="InterPro" id="IPR043379">
    <property type="entry name" value="ANKAR"/>
</dbReference>
<sequence>MEVNQLIEFLSSLSEILKYIGSEGLGVLAQGAHNRQDEIANANGVYPLVRILKEPKEYLVLSAIRSLRHLCVSVGYAPHKRNQCTTAQARGVKYLIALMTLSKSELIQVEAALTLASAALGIYV</sequence>
<dbReference type="InterPro" id="IPR011989">
    <property type="entry name" value="ARM-like"/>
</dbReference>
<reference evidence="1" key="1">
    <citation type="submission" date="2020-06" db="EMBL/GenBank/DDBJ databases">
        <title>Draft genome of Bugula neritina, a colonial animal packing powerful symbionts and potential medicines.</title>
        <authorList>
            <person name="Rayko M."/>
        </authorList>
    </citation>
    <scope>NUCLEOTIDE SEQUENCE [LARGE SCALE GENOMIC DNA]</scope>
    <source>
        <strain evidence="1">Kwan_BN1</strain>
    </source>
</reference>
<dbReference type="OrthoDB" id="1683831at2759"/>
<evidence type="ECO:0000313" key="1">
    <source>
        <dbReference type="EMBL" id="KAF6024306.1"/>
    </source>
</evidence>
<accession>A0A7J7JFB8</accession>
<proteinExistence type="predicted"/>
<dbReference type="InterPro" id="IPR016024">
    <property type="entry name" value="ARM-type_fold"/>
</dbReference>
<comment type="caution">
    <text evidence="1">The sequence shown here is derived from an EMBL/GenBank/DDBJ whole genome shotgun (WGS) entry which is preliminary data.</text>
</comment>
<keyword evidence="2" id="KW-1185">Reference proteome</keyword>
<dbReference type="PANTHER" id="PTHR46464:SF2">
    <property type="entry name" value="ANKYRIN AND ARMADILLO REPEAT-CONTAINING PROTEIN"/>
    <property type="match status" value="1"/>
</dbReference>
<protein>
    <submittedName>
        <fullName evidence="1">Uncharacterized protein</fullName>
    </submittedName>
</protein>
<dbReference type="EMBL" id="VXIV02002594">
    <property type="protein sequence ID" value="KAF6024306.1"/>
    <property type="molecule type" value="Genomic_DNA"/>
</dbReference>
<dbReference type="AlphaFoldDB" id="A0A7J7JFB8"/>
<name>A0A7J7JFB8_BUGNE</name>
<dbReference type="PANTHER" id="PTHR46464">
    <property type="entry name" value="ANK_REP_REGION DOMAIN-CONTAINING PROTEIN"/>
    <property type="match status" value="1"/>
</dbReference>
<organism evidence="1 2">
    <name type="scientific">Bugula neritina</name>
    <name type="common">Brown bryozoan</name>
    <name type="synonym">Sertularia neritina</name>
    <dbReference type="NCBI Taxonomy" id="10212"/>
    <lineage>
        <taxon>Eukaryota</taxon>
        <taxon>Metazoa</taxon>
        <taxon>Spiralia</taxon>
        <taxon>Lophotrochozoa</taxon>
        <taxon>Bryozoa</taxon>
        <taxon>Gymnolaemata</taxon>
        <taxon>Cheilostomatida</taxon>
        <taxon>Flustrina</taxon>
        <taxon>Buguloidea</taxon>
        <taxon>Bugulidae</taxon>
        <taxon>Bugula</taxon>
    </lineage>
</organism>
<dbReference type="Gene3D" id="1.25.10.10">
    <property type="entry name" value="Leucine-rich Repeat Variant"/>
    <property type="match status" value="1"/>
</dbReference>
<evidence type="ECO:0000313" key="2">
    <source>
        <dbReference type="Proteomes" id="UP000593567"/>
    </source>
</evidence>
<dbReference type="Proteomes" id="UP000593567">
    <property type="component" value="Unassembled WGS sequence"/>
</dbReference>
<gene>
    <name evidence="1" type="ORF">EB796_017399</name>
</gene>
<dbReference type="SUPFAM" id="SSF48371">
    <property type="entry name" value="ARM repeat"/>
    <property type="match status" value="1"/>
</dbReference>